<dbReference type="Gramene" id="KOM48135">
    <property type="protein sequence ID" value="KOM48135"/>
    <property type="gene ID" value="LR48_Vigan07g183900"/>
</dbReference>
<dbReference type="Proteomes" id="UP000053144">
    <property type="component" value="Chromosome 7"/>
</dbReference>
<dbReference type="EMBL" id="CM003377">
    <property type="protein sequence ID" value="KOM48135.1"/>
    <property type="molecule type" value="Genomic_DNA"/>
</dbReference>
<protein>
    <submittedName>
        <fullName evidence="1">Uncharacterized protein</fullName>
    </submittedName>
</protein>
<proteinExistence type="predicted"/>
<evidence type="ECO:0000313" key="1">
    <source>
        <dbReference type="EMBL" id="KOM48135.1"/>
    </source>
</evidence>
<dbReference type="AlphaFoldDB" id="A0A0L9UZ47"/>
<sequence>MPHIRDPDLNKWTTKKAIYIDYLRYPGRYKMNKLYLHNGLNREEKIYAFVLSWLLLPGRYIHDRLITKDVFLLNAIKTRIPTNWVVILKDHMIKAGVDNRHNLPYGVFISKVLAHQQVDLNGEVKIECNRSNEIGKAILSCIGMKKIVDGWFFRDVQTLIMKVRSEHESAPTPGDASNEDNHIRRTQCWVDVVGGK</sequence>
<accession>A0A0L9UZ47</accession>
<organism evidence="1 2">
    <name type="scientific">Phaseolus angularis</name>
    <name type="common">Azuki bean</name>
    <name type="synonym">Vigna angularis</name>
    <dbReference type="NCBI Taxonomy" id="3914"/>
    <lineage>
        <taxon>Eukaryota</taxon>
        <taxon>Viridiplantae</taxon>
        <taxon>Streptophyta</taxon>
        <taxon>Embryophyta</taxon>
        <taxon>Tracheophyta</taxon>
        <taxon>Spermatophyta</taxon>
        <taxon>Magnoliopsida</taxon>
        <taxon>eudicotyledons</taxon>
        <taxon>Gunneridae</taxon>
        <taxon>Pentapetalae</taxon>
        <taxon>rosids</taxon>
        <taxon>fabids</taxon>
        <taxon>Fabales</taxon>
        <taxon>Fabaceae</taxon>
        <taxon>Papilionoideae</taxon>
        <taxon>50 kb inversion clade</taxon>
        <taxon>NPAAA clade</taxon>
        <taxon>indigoferoid/millettioid clade</taxon>
        <taxon>Phaseoleae</taxon>
        <taxon>Vigna</taxon>
    </lineage>
</organism>
<reference evidence="2" key="1">
    <citation type="journal article" date="2015" name="Proc. Natl. Acad. Sci. U.S.A.">
        <title>Genome sequencing of adzuki bean (Vigna angularis) provides insight into high starch and low fat accumulation and domestication.</title>
        <authorList>
            <person name="Yang K."/>
            <person name="Tian Z."/>
            <person name="Chen C."/>
            <person name="Luo L."/>
            <person name="Zhao B."/>
            <person name="Wang Z."/>
            <person name="Yu L."/>
            <person name="Li Y."/>
            <person name="Sun Y."/>
            <person name="Li W."/>
            <person name="Chen Y."/>
            <person name="Li Y."/>
            <person name="Zhang Y."/>
            <person name="Ai D."/>
            <person name="Zhao J."/>
            <person name="Shang C."/>
            <person name="Ma Y."/>
            <person name="Wu B."/>
            <person name="Wang M."/>
            <person name="Gao L."/>
            <person name="Sun D."/>
            <person name="Zhang P."/>
            <person name="Guo F."/>
            <person name="Wang W."/>
            <person name="Li Y."/>
            <person name="Wang J."/>
            <person name="Varshney R.K."/>
            <person name="Wang J."/>
            <person name="Ling H.Q."/>
            <person name="Wan P."/>
        </authorList>
    </citation>
    <scope>NUCLEOTIDE SEQUENCE</scope>
    <source>
        <strain evidence="2">cv. Jingnong 6</strain>
    </source>
</reference>
<evidence type="ECO:0000313" key="2">
    <source>
        <dbReference type="Proteomes" id="UP000053144"/>
    </source>
</evidence>
<gene>
    <name evidence="1" type="ORF">LR48_Vigan07g183900</name>
</gene>
<name>A0A0L9UZ47_PHAAN</name>